<dbReference type="SUPFAM" id="SSF51338">
    <property type="entry name" value="Composite domain of metallo-dependent hydrolases"/>
    <property type="match status" value="1"/>
</dbReference>
<dbReference type="AlphaFoldDB" id="A0A381NKW9"/>
<dbReference type="Pfam" id="PF01979">
    <property type="entry name" value="Amidohydro_1"/>
    <property type="match status" value="1"/>
</dbReference>
<evidence type="ECO:0000313" key="2">
    <source>
        <dbReference type="EMBL" id="SUZ55167.1"/>
    </source>
</evidence>
<dbReference type="Gene3D" id="2.30.40.10">
    <property type="entry name" value="Urease, subunit C, domain 1"/>
    <property type="match status" value="1"/>
</dbReference>
<dbReference type="PANTHER" id="PTHR43135:SF3">
    <property type="entry name" value="ALPHA-D-RIBOSE 1-METHYLPHOSPHONATE 5-TRIPHOSPHATE DIPHOSPHATASE"/>
    <property type="match status" value="1"/>
</dbReference>
<dbReference type="InterPro" id="IPR006680">
    <property type="entry name" value="Amidohydro-rel"/>
</dbReference>
<dbReference type="InterPro" id="IPR011059">
    <property type="entry name" value="Metal-dep_hydrolase_composite"/>
</dbReference>
<evidence type="ECO:0000259" key="1">
    <source>
        <dbReference type="Pfam" id="PF01979"/>
    </source>
</evidence>
<dbReference type="InterPro" id="IPR051781">
    <property type="entry name" value="Metallo-dep_Hydrolase"/>
</dbReference>
<dbReference type="Gene3D" id="3.20.20.140">
    <property type="entry name" value="Metal-dependent hydrolases"/>
    <property type="match status" value="1"/>
</dbReference>
<dbReference type="SUPFAM" id="SSF51556">
    <property type="entry name" value="Metallo-dependent hydrolases"/>
    <property type="match status" value="1"/>
</dbReference>
<dbReference type="CDD" id="cd01292">
    <property type="entry name" value="metallo-dependent_hydrolases"/>
    <property type="match status" value="1"/>
</dbReference>
<reference evidence="2" key="1">
    <citation type="submission" date="2018-05" db="EMBL/GenBank/DDBJ databases">
        <authorList>
            <person name="Lanie J.A."/>
            <person name="Ng W.-L."/>
            <person name="Kazmierczak K.M."/>
            <person name="Andrzejewski T.M."/>
            <person name="Davidsen T.M."/>
            <person name="Wayne K.J."/>
            <person name="Tettelin H."/>
            <person name="Glass J.I."/>
            <person name="Rusch D."/>
            <person name="Podicherti R."/>
            <person name="Tsui H.-C.T."/>
            <person name="Winkler M.E."/>
        </authorList>
    </citation>
    <scope>NUCLEOTIDE SEQUENCE</scope>
</reference>
<name>A0A381NKW9_9ZZZZ</name>
<dbReference type="EMBL" id="UINC01000432">
    <property type="protein sequence ID" value="SUZ55167.1"/>
    <property type="molecule type" value="Genomic_DNA"/>
</dbReference>
<gene>
    <name evidence="2" type="ORF">METZ01_LOCUS8021</name>
</gene>
<feature type="domain" description="Amidohydrolase-related" evidence="1">
    <location>
        <begin position="54"/>
        <end position="368"/>
    </location>
</feature>
<sequence>METVLYNIGDMLSGRFESPKINADSLVIDEGRIVSIGKEPSKSQHLSIDCKGMVVAPGLVDTHVHPTIGDYGTKQQSVGYLERMVHGAVTHAVSAGEVHVPGRVGADSALAIALAAHASFKNYGPLGIKVHGGGLLLELDTEIKHIDQAFEGGIRIIGEVGIGSLKDPKRAGELSTYARDLGMVVHMHCGATSDRGAGGEKHPYFSADDVLTVRPSIASHANSFVSLSDEDVDLVCDHKEGPPFIEVVQAGGVRSMLRVVERLMDRNDLDRLLVGTDTPTGYGVTSLGIIKTLGDICSMTGLAPEVAWAIASGNAARAFNLEGHVIKEGAPADLVVIDAALGSPQRSAMDALASGEFPGVALVITDGEVRVNGSQCTLRSRRVAKISSV</sequence>
<accession>A0A381NKW9</accession>
<dbReference type="InterPro" id="IPR032466">
    <property type="entry name" value="Metal_Hydrolase"/>
</dbReference>
<organism evidence="2">
    <name type="scientific">marine metagenome</name>
    <dbReference type="NCBI Taxonomy" id="408172"/>
    <lineage>
        <taxon>unclassified sequences</taxon>
        <taxon>metagenomes</taxon>
        <taxon>ecological metagenomes</taxon>
    </lineage>
</organism>
<dbReference type="GO" id="GO:0016810">
    <property type="term" value="F:hydrolase activity, acting on carbon-nitrogen (but not peptide) bonds"/>
    <property type="evidence" value="ECO:0007669"/>
    <property type="project" value="InterPro"/>
</dbReference>
<dbReference type="PANTHER" id="PTHR43135">
    <property type="entry name" value="ALPHA-D-RIBOSE 1-METHYLPHOSPHONATE 5-TRIPHOSPHATE DIPHOSPHATASE"/>
    <property type="match status" value="1"/>
</dbReference>
<proteinExistence type="predicted"/>
<protein>
    <recommendedName>
        <fullName evidence="1">Amidohydrolase-related domain-containing protein</fullName>
    </recommendedName>
</protein>